<keyword evidence="2" id="KW-0804">Transcription</keyword>
<evidence type="ECO:0000313" key="5">
    <source>
        <dbReference type="Proteomes" id="UP000271222"/>
    </source>
</evidence>
<feature type="domain" description="TrfB transcriptional repressor protein" evidence="3">
    <location>
        <begin position="12"/>
        <end position="62"/>
    </location>
</feature>
<dbReference type="Pfam" id="PF16509">
    <property type="entry name" value="KORA"/>
    <property type="match status" value="1"/>
</dbReference>
<dbReference type="EMBL" id="RJTL01000035">
    <property type="protein sequence ID" value="RNM03225.1"/>
    <property type="molecule type" value="Genomic_DNA"/>
</dbReference>
<reference evidence="4 5" key="1">
    <citation type="submission" date="2018-10" db="EMBL/GenBank/DDBJ databases">
        <title>Draft Genome Sequence of Ralstonia pseudosolanacearum (R. solanacearum phylotype I) Strain Tg03 Isolated from Luffa cylindrica in China.</title>
        <authorList>
            <person name="Yuan G.-Q."/>
            <person name="Li Q.-Q."/>
            <person name="Zhang Y.-W."/>
        </authorList>
    </citation>
    <scope>NUCLEOTIDE SEQUENCE [LARGE SCALE GENOMIC DNA]</scope>
    <source>
        <strain evidence="4 5">Tg03</strain>
    </source>
</reference>
<dbReference type="InterPro" id="IPR053721">
    <property type="entry name" value="Fimbrial_Adhesin_Reg"/>
</dbReference>
<accession>A0A454TM51</accession>
<evidence type="ECO:0000259" key="3">
    <source>
        <dbReference type="Pfam" id="PF16509"/>
    </source>
</evidence>
<sequence length="113" mass="12567">MRENAGLGAPFGDKSREIAYLVIVEGYQQTVAASKHKVTRQWVHQVVKRYIEAFADLEGAGLWVTQSFELPNTLVKPLTTFLQKIKGQKNLNKIDAAVDGVIQALSAQSKRLK</sequence>
<proteinExistence type="predicted"/>
<dbReference type="Proteomes" id="UP000271222">
    <property type="component" value="Unassembled WGS sequence"/>
</dbReference>
<evidence type="ECO:0000313" key="4">
    <source>
        <dbReference type="EMBL" id="RNM03225.1"/>
    </source>
</evidence>
<protein>
    <recommendedName>
        <fullName evidence="3">TrfB transcriptional repressor protein domain-containing protein</fullName>
    </recommendedName>
</protein>
<dbReference type="InterPro" id="IPR032428">
    <property type="entry name" value="TrfB"/>
</dbReference>
<name>A0A454TM51_9RALS</name>
<evidence type="ECO:0000256" key="1">
    <source>
        <dbReference type="ARBA" id="ARBA00023015"/>
    </source>
</evidence>
<organism evidence="4 5">
    <name type="scientific">Ralstonia pseudosolanacearum</name>
    <dbReference type="NCBI Taxonomy" id="1310165"/>
    <lineage>
        <taxon>Bacteria</taxon>
        <taxon>Pseudomonadati</taxon>
        <taxon>Pseudomonadota</taxon>
        <taxon>Betaproteobacteria</taxon>
        <taxon>Burkholderiales</taxon>
        <taxon>Burkholderiaceae</taxon>
        <taxon>Ralstonia</taxon>
        <taxon>Ralstonia solanacearum species complex</taxon>
    </lineage>
</organism>
<comment type="caution">
    <text evidence="4">The sequence shown here is derived from an EMBL/GenBank/DDBJ whole genome shotgun (WGS) entry which is preliminary data.</text>
</comment>
<dbReference type="Gene3D" id="1.10.10.2690">
    <property type="match status" value="1"/>
</dbReference>
<evidence type="ECO:0000256" key="2">
    <source>
        <dbReference type="ARBA" id="ARBA00023163"/>
    </source>
</evidence>
<keyword evidence="1" id="KW-0805">Transcription regulation</keyword>
<gene>
    <name evidence="4" type="ORF">EGA29_19265</name>
</gene>
<dbReference type="AlphaFoldDB" id="A0A454TM51"/>